<feature type="region of interest" description="Disordered" evidence="1">
    <location>
        <begin position="128"/>
        <end position="148"/>
    </location>
</feature>
<dbReference type="InterPro" id="IPR010593">
    <property type="entry name" value="DUF1159"/>
</dbReference>
<comment type="caution">
    <text evidence="2">The sequence shown here is derived from an EMBL/GenBank/DDBJ whole genome shotgun (WGS) entry which is preliminary data.</text>
</comment>
<reference evidence="3" key="1">
    <citation type="journal article" date="2019" name="Int. J. Syst. Evol. Microbiol.">
        <title>The Global Catalogue of Microorganisms (GCM) 10K type strain sequencing project: providing services to taxonomists for standard genome sequencing and annotation.</title>
        <authorList>
            <consortium name="The Broad Institute Genomics Platform"/>
            <consortium name="The Broad Institute Genome Sequencing Center for Infectious Disease"/>
            <person name="Wu L."/>
            <person name="Ma J."/>
        </authorList>
    </citation>
    <scope>NUCLEOTIDE SEQUENCE [LARGE SCALE GENOMIC DNA]</scope>
    <source>
        <strain evidence="3">KCTC 62192</strain>
    </source>
</reference>
<gene>
    <name evidence="2" type="ORF">ACFOES_10320</name>
</gene>
<proteinExistence type="predicted"/>
<dbReference type="Proteomes" id="UP001595443">
    <property type="component" value="Unassembled WGS sequence"/>
</dbReference>
<protein>
    <submittedName>
        <fullName evidence="2">DUF721 domain-containing protein</fullName>
    </submittedName>
</protein>
<evidence type="ECO:0000313" key="2">
    <source>
        <dbReference type="EMBL" id="MFC2968489.1"/>
    </source>
</evidence>
<dbReference type="PIRSF" id="PIRSF032064">
    <property type="entry name" value="UCP032064"/>
    <property type="match status" value="1"/>
</dbReference>
<dbReference type="PANTHER" id="PTHR36456">
    <property type="entry name" value="UPF0232 PROTEIN SCO3875"/>
    <property type="match status" value="1"/>
</dbReference>
<evidence type="ECO:0000313" key="3">
    <source>
        <dbReference type="Proteomes" id="UP001595443"/>
    </source>
</evidence>
<name>A0ABV7AGL6_9RHOB</name>
<evidence type="ECO:0000256" key="1">
    <source>
        <dbReference type="SAM" id="MobiDB-lite"/>
    </source>
</evidence>
<accession>A0ABV7AGL6</accession>
<dbReference type="EMBL" id="JBHRSK010000006">
    <property type="protein sequence ID" value="MFC2968489.1"/>
    <property type="molecule type" value="Genomic_DNA"/>
</dbReference>
<dbReference type="RefSeq" id="WP_377833188.1">
    <property type="nucleotide sequence ID" value="NZ_JBHRSK010000006.1"/>
</dbReference>
<organism evidence="2 3">
    <name type="scientific">Acidimangrovimonas pyrenivorans</name>
    <dbReference type="NCBI Taxonomy" id="2030798"/>
    <lineage>
        <taxon>Bacteria</taxon>
        <taxon>Pseudomonadati</taxon>
        <taxon>Pseudomonadota</taxon>
        <taxon>Alphaproteobacteria</taxon>
        <taxon>Rhodobacterales</taxon>
        <taxon>Paracoccaceae</taxon>
        <taxon>Acidimangrovimonas</taxon>
    </lineage>
</organism>
<sequence length="175" mass="18842">MTRQPSPPSRRMRGFEQTAGLLKERIRTAGESRGFAVTRLLTHWHEIVGEEIAAMARPVKVGYARDGFGATLTVLTTGARAPLVEMQKQQICEKVNACYGYAAISRVAITQTAPTGFAEGQVAFAPAPKPAPAPLDPEVRRQATAVSESIRDDGLRTALEALAQNVLSQSAKRKG</sequence>
<dbReference type="PANTHER" id="PTHR36456:SF1">
    <property type="entry name" value="UPF0232 PROTEIN SCO3875"/>
    <property type="match status" value="1"/>
</dbReference>
<keyword evidence="3" id="KW-1185">Reference proteome</keyword>
<dbReference type="InterPro" id="IPR007922">
    <property type="entry name" value="DciA-like"/>
</dbReference>
<dbReference type="Pfam" id="PF05258">
    <property type="entry name" value="DciA"/>
    <property type="match status" value="1"/>
</dbReference>